<gene>
    <name evidence="1" type="ORF">EZS27_021509</name>
</gene>
<accession>A0A5J4R7R8</accession>
<sequence>NAATATPNAATEEKTEYLSISFRIFVLNNTTGYEYP</sequence>
<evidence type="ECO:0000313" key="1">
    <source>
        <dbReference type="EMBL" id="KAA6329718.1"/>
    </source>
</evidence>
<proteinExistence type="predicted"/>
<reference evidence="1" key="1">
    <citation type="submission" date="2019-03" db="EMBL/GenBank/DDBJ databases">
        <title>Single cell metagenomics reveals metabolic interactions within the superorganism composed of flagellate Streblomastix strix and complex community of Bacteroidetes bacteria on its surface.</title>
        <authorList>
            <person name="Treitli S.C."/>
            <person name="Kolisko M."/>
            <person name="Husnik F."/>
            <person name="Keeling P."/>
            <person name="Hampl V."/>
        </authorList>
    </citation>
    <scope>NUCLEOTIDE SEQUENCE</scope>
    <source>
        <strain evidence="1">STM</strain>
    </source>
</reference>
<dbReference type="AlphaFoldDB" id="A0A5J4R7R8"/>
<protein>
    <submittedName>
        <fullName evidence="1">Uncharacterized protein</fullName>
    </submittedName>
</protein>
<name>A0A5J4R7R8_9ZZZZ</name>
<comment type="caution">
    <text evidence="1">The sequence shown here is derived from an EMBL/GenBank/DDBJ whole genome shotgun (WGS) entry which is preliminary data.</text>
</comment>
<feature type="non-terminal residue" evidence="1">
    <location>
        <position position="1"/>
    </location>
</feature>
<organism evidence="1">
    <name type="scientific">termite gut metagenome</name>
    <dbReference type="NCBI Taxonomy" id="433724"/>
    <lineage>
        <taxon>unclassified sequences</taxon>
        <taxon>metagenomes</taxon>
        <taxon>organismal metagenomes</taxon>
    </lineage>
</organism>
<dbReference type="EMBL" id="SNRY01001606">
    <property type="protein sequence ID" value="KAA6329718.1"/>
    <property type="molecule type" value="Genomic_DNA"/>
</dbReference>